<keyword evidence="2" id="KW-1185">Reference proteome</keyword>
<dbReference type="AlphaFoldDB" id="A0A7J6EBV1"/>
<organism evidence="1 2">
    <name type="scientific">Cannabis sativa</name>
    <name type="common">Hemp</name>
    <name type="synonym">Marijuana</name>
    <dbReference type="NCBI Taxonomy" id="3483"/>
    <lineage>
        <taxon>Eukaryota</taxon>
        <taxon>Viridiplantae</taxon>
        <taxon>Streptophyta</taxon>
        <taxon>Embryophyta</taxon>
        <taxon>Tracheophyta</taxon>
        <taxon>Spermatophyta</taxon>
        <taxon>Magnoliopsida</taxon>
        <taxon>eudicotyledons</taxon>
        <taxon>Gunneridae</taxon>
        <taxon>Pentapetalae</taxon>
        <taxon>rosids</taxon>
        <taxon>fabids</taxon>
        <taxon>Rosales</taxon>
        <taxon>Cannabaceae</taxon>
        <taxon>Cannabis</taxon>
    </lineage>
</organism>
<evidence type="ECO:0000313" key="1">
    <source>
        <dbReference type="EMBL" id="KAF4355907.1"/>
    </source>
</evidence>
<evidence type="ECO:0000313" key="2">
    <source>
        <dbReference type="Proteomes" id="UP000583929"/>
    </source>
</evidence>
<dbReference type="EMBL" id="JAATIQ010000437">
    <property type="protein sequence ID" value="KAF4355907.1"/>
    <property type="molecule type" value="Genomic_DNA"/>
</dbReference>
<protein>
    <submittedName>
        <fullName evidence="1">Uncharacterized protein</fullName>
    </submittedName>
</protein>
<sequence>MSHRGTAEETITKSDPIYLNRLVNMLANYIIFNKRQTNPDSFFNRHTVRTLGSSHCLGSYSFMCPMLLGSKHKLVILSATRLSSSK</sequence>
<gene>
    <name evidence="1" type="ORF">G4B88_011631</name>
</gene>
<reference evidence="1 2" key="1">
    <citation type="journal article" date="2020" name="bioRxiv">
        <title>Sequence and annotation of 42 cannabis genomes reveals extensive copy number variation in cannabinoid synthesis and pathogen resistance genes.</title>
        <authorList>
            <person name="Mckernan K.J."/>
            <person name="Helbert Y."/>
            <person name="Kane L.T."/>
            <person name="Ebling H."/>
            <person name="Zhang L."/>
            <person name="Liu B."/>
            <person name="Eaton Z."/>
            <person name="Mclaughlin S."/>
            <person name="Kingan S."/>
            <person name="Baybayan P."/>
            <person name="Concepcion G."/>
            <person name="Jordan M."/>
            <person name="Riva A."/>
            <person name="Barbazuk W."/>
            <person name="Harkins T."/>
        </authorList>
    </citation>
    <scope>NUCLEOTIDE SEQUENCE [LARGE SCALE GENOMIC DNA]</scope>
    <source>
        <strain evidence="2">cv. Jamaican Lion 4</strain>
        <tissue evidence="1">Leaf</tissue>
    </source>
</reference>
<dbReference type="Proteomes" id="UP000583929">
    <property type="component" value="Unassembled WGS sequence"/>
</dbReference>
<accession>A0A7J6EBV1</accession>
<name>A0A7J6EBV1_CANSA</name>
<feature type="non-terminal residue" evidence="1">
    <location>
        <position position="1"/>
    </location>
</feature>
<comment type="caution">
    <text evidence="1">The sequence shown here is derived from an EMBL/GenBank/DDBJ whole genome shotgun (WGS) entry which is preliminary data.</text>
</comment>
<proteinExistence type="predicted"/>